<dbReference type="InterPro" id="IPR052761">
    <property type="entry name" value="Fungal_Detox/Toxin_TFs"/>
</dbReference>
<dbReference type="InterPro" id="IPR001138">
    <property type="entry name" value="Zn2Cys6_DnaBD"/>
</dbReference>
<feature type="domain" description="Zn(2)-C6 fungal-type" evidence="4">
    <location>
        <begin position="35"/>
        <end position="66"/>
    </location>
</feature>
<dbReference type="SMART" id="SM00066">
    <property type="entry name" value="GAL4"/>
    <property type="match status" value="1"/>
</dbReference>
<evidence type="ECO:0000256" key="3">
    <source>
        <dbReference type="SAM" id="MobiDB-lite"/>
    </source>
</evidence>
<evidence type="ECO:0000313" key="5">
    <source>
        <dbReference type="EMBL" id="KAF4479228.1"/>
    </source>
</evidence>
<evidence type="ECO:0000256" key="2">
    <source>
        <dbReference type="ARBA" id="ARBA00023242"/>
    </source>
</evidence>
<dbReference type="EMBL" id="ANPB02000007">
    <property type="protein sequence ID" value="KAF4479228.1"/>
    <property type="molecule type" value="Genomic_DNA"/>
</dbReference>
<evidence type="ECO:0000259" key="4">
    <source>
        <dbReference type="PROSITE" id="PS50048"/>
    </source>
</evidence>
<dbReference type="GeneID" id="43607855"/>
<dbReference type="GO" id="GO:0006351">
    <property type="term" value="P:DNA-templated transcription"/>
    <property type="evidence" value="ECO:0007669"/>
    <property type="project" value="InterPro"/>
</dbReference>
<reference evidence="5 6" key="1">
    <citation type="submission" date="2012-08" db="EMBL/GenBank/DDBJ databases">
        <authorList>
            <person name="Gan P.H.P."/>
            <person name="Ikeda K."/>
            <person name="Irieda H."/>
            <person name="Narusaka M."/>
            <person name="O'Connell R.J."/>
            <person name="Narusaka Y."/>
            <person name="Takano Y."/>
            <person name="Kubo Y."/>
            <person name="Shirasu K."/>
        </authorList>
    </citation>
    <scope>NUCLEOTIDE SEQUENCE [LARGE SCALE GENOMIC DNA]</scope>
    <source>
        <strain evidence="5 6">Nara gc5</strain>
    </source>
</reference>
<protein>
    <submittedName>
        <fullName evidence="5">Cutinase transcription factor 1 beta</fullName>
    </submittedName>
</protein>
<feature type="compositionally biased region" description="Low complexity" evidence="3">
    <location>
        <begin position="132"/>
        <end position="146"/>
    </location>
</feature>
<dbReference type="GO" id="GO:0003677">
    <property type="term" value="F:DNA binding"/>
    <property type="evidence" value="ECO:0007669"/>
    <property type="project" value="InterPro"/>
</dbReference>
<dbReference type="InParanoid" id="A0A7J6IR87"/>
<dbReference type="CDD" id="cd00067">
    <property type="entry name" value="GAL4"/>
    <property type="match status" value="1"/>
</dbReference>
<dbReference type="InterPro" id="IPR036864">
    <property type="entry name" value="Zn2-C6_fun-type_DNA-bd_sf"/>
</dbReference>
<dbReference type="SMART" id="SM00906">
    <property type="entry name" value="Fungal_trans"/>
    <property type="match status" value="1"/>
</dbReference>
<dbReference type="OrthoDB" id="4451586at2759"/>
<organism evidence="5 6">
    <name type="scientific">Colletotrichum fructicola (strain Nara gc5)</name>
    <name type="common">Anthracnose fungus</name>
    <name type="synonym">Colletotrichum gloeosporioides (strain Nara gc5)</name>
    <dbReference type="NCBI Taxonomy" id="1213859"/>
    <lineage>
        <taxon>Eukaryota</taxon>
        <taxon>Fungi</taxon>
        <taxon>Dikarya</taxon>
        <taxon>Ascomycota</taxon>
        <taxon>Pezizomycotina</taxon>
        <taxon>Sordariomycetes</taxon>
        <taxon>Hypocreomycetidae</taxon>
        <taxon>Glomerellales</taxon>
        <taxon>Glomerellaceae</taxon>
        <taxon>Colletotrichum</taxon>
        <taxon>Colletotrichum gloeosporioides species complex</taxon>
    </lineage>
</organism>
<dbReference type="RefSeq" id="XP_031879613.1">
    <property type="nucleotide sequence ID" value="XM_032023681.1"/>
</dbReference>
<dbReference type="AlphaFoldDB" id="A0A7J6IR87"/>
<dbReference type="PROSITE" id="PS50048">
    <property type="entry name" value="ZN2_CY6_FUNGAL_2"/>
    <property type="match status" value="1"/>
</dbReference>
<comment type="caution">
    <text evidence="5">The sequence shown here is derived from an EMBL/GenBank/DDBJ whole genome shotgun (WGS) entry which is preliminary data.</text>
</comment>
<keyword evidence="2" id="KW-0539">Nucleus</keyword>
<keyword evidence="6" id="KW-1185">Reference proteome</keyword>
<keyword evidence="1" id="KW-0479">Metal-binding</keyword>
<dbReference type="InterPro" id="IPR007219">
    <property type="entry name" value="XnlR_reg_dom"/>
</dbReference>
<dbReference type="CDD" id="cd12148">
    <property type="entry name" value="fungal_TF_MHR"/>
    <property type="match status" value="1"/>
</dbReference>
<name>A0A7J6IR87_COLFN</name>
<dbReference type="Pfam" id="PF00172">
    <property type="entry name" value="Zn_clus"/>
    <property type="match status" value="1"/>
</dbReference>
<dbReference type="Gene3D" id="4.10.240.10">
    <property type="entry name" value="Zn(2)-C6 fungal-type DNA-binding domain"/>
    <property type="match status" value="1"/>
</dbReference>
<evidence type="ECO:0000256" key="1">
    <source>
        <dbReference type="ARBA" id="ARBA00022723"/>
    </source>
</evidence>
<accession>A0A7J6IR87</accession>
<feature type="compositionally biased region" description="Basic and acidic residues" evidence="3">
    <location>
        <begin position="16"/>
        <end position="25"/>
    </location>
</feature>
<sequence length="746" mass="83910">MPNDESLMIAPGMEGEPERHRSEQRASKLRRAGRACLGCRARKVRCDAVERSPCSNCEWDNVECVVPRSRRSRKIFVGAHRPAADVPTSQFSGHGGSSTDMSMVDETATQIFRDAVDLDSVAVGSSFQPAENTPRASSSNTSTSFSTSRPFPGFIEPLRFCREGYVEFLEKQGAFRLPSLSLQSALLKAFIEFVYPRMPLLNLTKLCEAIESYDGGTKDFSLLLYQAILFAGSAHVKQADLAGTEFSDKLSLRKTLYQRAELLFDLGGPQDHLALVQVALLLTFRGISQDSQLDRKDSWHWMNTAVTLALDIGLNKEPSLKAFDTSEIRLRRRLWWCCYVRDKILALGMSKPSRIKDEDHSTAMLSIHDMDLEALKTERTIFGRIQLGPYDHVEMTESAELCVEKTRLSMLMHRTLQLQQSPESRQNSSLEDTVEAIEADLSAWVRELPVSCQIQPLPMRLRTTSIQTSIRSRRHLLHMAYNFARHTLHHERNAQRKEPHFQRPVESLETSKRIVSECADNITRLAADLHQGQMDPYLPIGAITILCPAISTHLINMKNRNQGSRHAAVSGFRVCMRVLDKLRDLYPATEVTLAYLDVVLQKAQMESAISVRAVFQLNERDRSDMRMILGSHSGKSWDTSVTSKATDLGFAGLEDAMNQFEQFDTWDFSADYGAEASMGSTYHGTLLGPPLSPKDAFGQVEFNDLNPWQCLNLGWIEDANTQLSMDDALIPATTNLEASWFQDDTQ</sequence>
<feature type="region of interest" description="Disordered" evidence="3">
    <location>
        <begin position="126"/>
        <end position="146"/>
    </location>
</feature>
<gene>
    <name evidence="5" type="ORF">CGGC5_v011701</name>
</gene>
<dbReference type="Pfam" id="PF04082">
    <property type="entry name" value="Fungal_trans"/>
    <property type="match status" value="1"/>
</dbReference>
<proteinExistence type="predicted"/>
<dbReference type="PANTHER" id="PTHR47425">
    <property type="entry name" value="FARB-RELATED"/>
    <property type="match status" value="1"/>
</dbReference>
<feature type="region of interest" description="Disordered" evidence="3">
    <location>
        <begin position="1"/>
        <end position="25"/>
    </location>
</feature>
<dbReference type="SUPFAM" id="SSF57701">
    <property type="entry name" value="Zn2/Cys6 DNA-binding domain"/>
    <property type="match status" value="1"/>
</dbReference>
<dbReference type="GO" id="GO:0000981">
    <property type="term" value="F:DNA-binding transcription factor activity, RNA polymerase II-specific"/>
    <property type="evidence" value="ECO:0007669"/>
    <property type="project" value="InterPro"/>
</dbReference>
<reference evidence="5 6" key="2">
    <citation type="submission" date="2020-04" db="EMBL/GenBank/DDBJ databases">
        <title>Genome sequencing and assembly of multiple isolates from the Colletotrichum gloeosporioides species complex.</title>
        <authorList>
            <person name="Gan P."/>
            <person name="Shirasu K."/>
        </authorList>
    </citation>
    <scope>NUCLEOTIDE SEQUENCE [LARGE SCALE GENOMIC DNA]</scope>
    <source>
        <strain evidence="5 6">Nara gc5</strain>
    </source>
</reference>
<dbReference type="PROSITE" id="PS00463">
    <property type="entry name" value="ZN2_CY6_FUNGAL_1"/>
    <property type="match status" value="1"/>
</dbReference>
<dbReference type="Proteomes" id="UP000011096">
    <property type="component" value="Unassembled WGS sequence"/>
</dbReference>
<evidence type="ECO:0000313" key="6">
    <source>
        <dbReference type="Proteomes" id="UP000011096"/>
    </source>
</evidence>
<dbReference type="GO" id="GO:0008270">
    <property type="term" value="F:zinc ion binding"/>
    <property type="evidence" value="ECO:0007669"/>
    <property type="project" value="InterPro"/>
</dbReference>
<dbReference type="PANTHER" id="PTHR47425:SF2">
    <property type="entry name" value="FARB-RELATED"/>
    <property type="match status" value="1"/>
</dbReference>